<gene>
    <name evidence="2" type="ORF">AFUS01_LOCUS4195</name>
</gene>
<feature type="non-terminal residue" evidence="2">
    <location>
        <position position="103"/>
    </location>
</feature>
<dbReference type="AlphaFoldDB" id="A0A8J2J6K3"/>
<protein>
    <submittedName>
        <fullName evidence="2">Uncharacterized protein</fullName>
    </submittedName>
</protein>
<feature type="compositionally biased region" description="Basic and acidic residues" evidence="1">
    <location>
        <begin position="31"/>
        <end position="48"/>
    </location>
</feature>
<organism evidence="2 3">
    <name type="scientific">Allacma fusca</name>
    <dbReference type="NCBI Taxonomy" id="39272"/>
    <lineage>
        <taxon>Eukaryota</taxon>
        <taxon>Metazoa</taxon>
        <taxon>Ecdysozoa</taxon>
        <taxon>Arthropoda</taxon>
        <taxon>Hexapoda</taxon>
        <taxon>Collembola</taxon>
        <taxon>Symphypleona</taxon>
        <taxon>Sminthuridae</taxon>
        <taxon>Allacma</taxon>
    </lineage>
</organism>
<feature type="region of interest" description="Disordered" evidence="1">
    <location>
        <begin position="29"/>
        <end position="48"/>
    </location>
</feature>
<sequence length="103" mass="12475">MSRNELISENKQLKEDYEVVKSLLEELNTDSQEKQEFEDELKNQEEKNQDLEKLLNELSLENDKLKQEHEIFKTQLEVSQSVLEEKIKYENEFRDQTEKLQQI</sequence>
<comment type="caution">
    <text evidence="2">The sequence shown here is derived from an EMBL/GenBank/DDBJ whole genome shotgun (WGS) entry which is preliminary data.</text>
</comment>
<name>A0A8J2J6K3_9HEXA</name>
<reference evidence="2" key="1">
    <citation type="submission" date="2021-06" db="EMBL/GenBank/DDBJ databases">
        <authorList>
            <person name="Hodson N. C."/>
            <person name="Mongue J. A."/>
            <person name="Jaron S. K."/>
        </authorList>
    </citation>
    <scope>NUCLEOTIDE SEQUENCE</scope>
</reference>
<keyword evidence="3" id="KW-1185">Reference proteome</keyword>
<evidence type="ECO:0000313" key="3">
    <source>
        <dbReference type="Proteomes" id="UP000708208"/>
    </source>
</evidence>
<dbReference type="Proteomes" id="UP000708208">
    <property type="component" value="Unassembled WGS sequence"/>
</dbReference>
<accession>A0A8J2J6K3</accession>
<dbReference type="EMBL" id="CAJVCH010026033">
    <property type="protein sequence ID" value="CAG7699751.1"/>
    <property type="molecule type" value="Genomic_DNA"/>
</dbReference>
<evidence type="ECO:0000313" key="2">
    <source>
        <dbReference type="EMBL" id="CAG7699751.1"/>
    </source>
</evidence>
<evidence type="ECO:0000256" key="1">
    <source>
        <dbReference type="SAM" id="MobiDB-lite"/>
    </source>
</evidence>
<proteinExistence type="predicted"/>
<dbReference type="OrthoDB" id="10255522at2759"/>